<reference evidence="4" key="1">
    <citation type="submission" date="2021-01" db="EMBL/GenBank/DDBJ databases">
        <authorList>
            <person name="Corre E."/>
            <person name="Pelletier E."/>
            <person name="Niang G."/>
            <person name="Scheremetjew M."/>
            <person name="Finn R."/>
            <person name="Kale V."/>
            <person name="Holt S."/>
            <person name="Cochrane G."/>
            <person name="Meng A."/>
            <person name="Brown T."/>
            <person name="Cohen L."/>
        </authorList>
    </citation>
    <scope>NUCLEOTIDE SEQUENCE</scope>
    <source>
        <strain evidence="4">GSBS06</strain>
    </source>
</reference>
<feature type="transmembrane region" description="Helical" evidence="3">
    <location>
        <begin position="112"/>
        <end position="145"/>
    </location>
</feature>
<feature type="transmembrane region" description="Helical" evidence="3">
    <location>
        <begin position="203"/>
        <end position="221"/>
    </location>
</feature>
<dbReference type="EMBL" id="HBIN01010098">
    <property type="protein sequence ID" value="CAE0437283.1"/>
    <property type="molecule type" value="Transcribed_RNA"/>
</dbReference>
<evidence type="ECO:0000256" key="3">
    <source>
        <dbReference type="SAM" id="Phobius"/>
    </source>
</evidence>
<sequence length="355" mass="39967">MATQFMQQLAVGEHAVALEQQNLEEEKAKHSSVEAEAEYVRAQKQEDNAFVERRLKKQRLREKEMNLALQGVTAATSILGNVSTTSALMLGFCGEVLTQVNTSHIDMKAVKYGMWFVSILTMSLLIQSIFVSTICVSNGISLTYYGNNGFYSVKRALRGMMQVREQVNSNFMAGFVGYSAVGLFVIWIKLDQDSPESLVISDVWVGIGCTTVWVFALARMWKAQDETRKLFQFLPKMDEKDYPPLDSETSRFFSLNVLNHETGNLYSRDSEAFEHPGYQQSRSSYNALRQDFAIAKAQSERVIGFGRPKLDLMAKARERQNMMRGESGPTGMKTMSLSPRTDSVAEKIPLLPRKA</sequence>
<keyword evidence="3" id="KW-0472">Membrane</keyword>
<feature type="coiled-coil region" evidence="1">
    <location>
        <begin position="16"/>
        <end position="61"/>
    </location>
</feature>
<feature type="region of interest" description="Disordered" evidence="2">
    <location>
        <begin position="323"/>
        <end position="355"/>
    </location>
</feature>
<organism evidence="4">
    <name type="scientific">Aplanochytrium stocchinoi</name>
    <dbReference type="NCBI Taxonomy" id="215587"/>
    <lineage>
        <taxon>Eukaryota</taxon>
        <taxon>Sar</taxon>
        <taxon>Stramenopiles</taxon>
        <taxon>Bigyra</taxon>
        <taxon>Labyrinthulomycetes</taxon>
        <taxon>Thraustochytrida</taxon>
        <taxon>Thraustochytriidae</taxon>
        <taxon>Aplanochytrium</taxon>
    </lineage>
</organism>
<dbReference type="AlphaFoldDB" id="A0A7S3LRE2"/>
<accession>A0A7S3LRE2</accession>
<feature type="transmembrane region" description="Helical" evidence="3">
    <location>
        <begin position="67"/>
        <end position="92"/>
    </location>
</feature>
<evidence type="ECO:0000256" key="1">
    <source>
        <dbReference type="SAM" id="Coils"/>
    </source>
</evidence>
<keyword evidence="3" id="KW-1133">Transmembrane helix</keyword>
<proteinExistence type="predicted"/>
<keyword evidence="1" id="KW-0175">Coiled coil</keyword>
<evidence type="ECO:0000313" key="4">
    <source>
        <dbReference type="EMBL" id="CAE0437283.1"/>
    </source>
</evidence>
<name>A0A7S3LRE2_9STRA</name>
<feature type="transmembrane region" description="Helical" evidence="3">
    <location>
        <begin position="166"/>
        <end position="188"/>
    </location>
</feature>
<gene>
    <name evidence="4" type="ORF">ASTO00021_LOCUS7540</name>
</gene>
<evidence type="ECO:0000256" key="2">
    <source>
        <dbReference type="SAM" id="MobiDB-lite"/>
    </source>
</evidence>
<keyword evidence="3" id="KW-0812">Transmembrane</keyword>
<protein>
    <submittedName>
        <fullName evidence="4">Uncharacterized protein</fullName>
    </submittedName>
</protein>